<evidence type="ECO:0000256" key="6">
    <source>
        <dbReference type="SAM" id="Phobius"/>
    </source>
</evidence>
<dbReference type="Proteomes" id="UP000534388">
    <property type="component" value="Unassembled WGS sequence"/>
</dbReference>
<feature type="transmembrane region" description="Helical" evidence="6">
    <location>
        <begin position="155"/>
        <end position="175"/>
    </location>
</feature>
<feature type="domain" description="Major facilitator superfamily (MFS) profile" evidence="7">
    <location>
        <begin position="28"/>
        <end position="431"/>
    </location>
</feature>
<dbReference type="GO" id="GO:0016020">
    <property type="term" value="C:membrane"/>
    <property type="evidence" value="ECO:0007669"/>
    <property type="project" value="UniProtKB-SubCell"/>
</dbReference>
<gene>
    <name evidence="8" type="ORF">H3H37_23640</name>
</gene>
<accession>A0A7W2EWS2</accession>
<feature type="transmembrane region" description="Helical" evidence="6">
    <location>
        <begin position="119"/>
        <end position="143"/>
    </location>
</feature>
<protein>
    <submittedName>
        <fullName evidence="8">MFS transporter</fullName>
    </submittedName>
</protein>
<reference evidence="8 9" key="1">
    <citation type="submission" date="2020-07" db="EMBL/GenBank/DDBJ databases">
        <title>Novel species isolated from subtropical streams in China.</title>
        <authorList>
            <person name="Lu H."/>
        </authorList>
    </citation>
    <scope>NUCLEOTIDE SEQUENCE [LARGE SCALE GENOMIC DNA]</scope>
    <source>
        <strain evidence="8 9">LX20W</strain>
    </source>
</reference>
<dbReference type="PANTHER" id="PTHR43791:SF36">
    <property type="entry name" value="TRANSPORTER, PUTATIVE (AFU_ORTHOLOGUE AFUA_6G08340)-RELATED"/>
    <property type="match status" value="1"/>
</dbReference>
<comment type="subcellular location">
    <subcellularLocation>
        <location evidence="1">Membrane</location>
        <topology evidence="1">Multi-pass membrane protein</topology>
    </subcellularLocation>
</comment>
<dbReference type="GO" id="GO:0022857">
    <property type="term" value="F:transmembrane transporter activity"/>
    <property type="evidence" value="ECO:0007669"/>
    <property type="project" value="InterPro"/>
</dbReference>
<keyword evidence="9" id="KW-1185">Reference proteome</keyword>
<feature type="transmembrane region" description="Helical" evidence="6">
    <location>
        <begin position="62"/>
        <end position="82"/>
    </location>
</feature>
<feature type="transmembrane region" description="Helical" evidence="6">
    <location>
        <begin position="94"/>
        <end position="113"/>
    </location>
</feature>
<organism evidence="8 9">
    <name type="scientific">Rugamonas brunnea</name>
    <dbReference type="NCBI Taxonomy" id="2758569"/>
    <lineage>
        <taxon>Bacteria</taxon>
        <taxon>Pseudomonadati</taxon>
        <taxon>Pseudomonadota</taxon>
        <taxon>Betaproteobacteria</taxon>
        <taxon>Burkholderiales</taxon>
        <taxon>Oxalobacteraceae</taxon>
        <taxon>Telluria group</taxon>
        <taxon>Rugamonas</taxon>
    </lineage>
</organism>
<proteinExistence type="predicted"/>
<evidence type="ECO:0000256" key="1">
    <source>
        <dbReference type="ARBA" id="ARBA00004141"/>
    </source>
</evidence>
<keyword evidence="2" id="KW-0813">Transport</keyword>
<dbReference type="InterPro" id="IPR020846">
    <property type="entry name" value="MFS_dom"/>
</dbReference>
<keyword evidence="4 6" id="KW-1133">Transmembrane helix</keyword>
<dbReference type="InterPro" id="IPR036259">
    <property type="entry name" value="MFS_trans_sf"/>
</dbReference>
<feature type="transmembrane region" description="Helical" evidence="6">
    <location>
        <begin position="24"/>
        <end position="42"/>
    </location>
</feature>
<feature type="transmembrane region" description="Helical" evidence="6">
    <location>
        <begin position="342"/>
        <end position="363"/>
    </location>
</feature>
<evidence type="ECO:0000256" key="4">
    <source>
        <dbReference type="ARBA" id="ARBA00022989"/>
    </source>
</evidence>
<evidence type="ECO:0000256" key="3">
    <source>
        <dbReference type="ARBA" id="ARBA00022692"/>
    </source>
</evidence>
<dbReference type="FunFam" id="1.20.1250.20:FF:000018">
    <property type="entry name" value="MFS transporter permease"/>
    <property type="match status" value="1"/>
</dbReference>
<dbReference type="PROSITE" id="PS50850">
    <property type="entry name" value="MFS"/>
    <property type="match status" value="1"/>
</dbReference>
<dbReference type="PANTHER" id="PTHR43791">
    <property type="entry name" value="PERMEASE-RELATED"/>
    <property type="match status" value="1"/>
</dbReference>
<feature type="transmembrane region" description="Helical" evidence="6">
    <location>
        <begin position="187"/>
        <end position="207"/>
    </location>
</feature>
<feature type="transmembrane region" description="Helical" evidence="6">
    <location>
        <begin position="407"/>
        <end position="427"/>
    </location>
</feature>
<dbReference type="Gene3D" id="1.20.1250.20">
    <property type="entry name" value="MFS general substrate transporter like domains"/>
    <property type="match status" value="2"/>
</dbReference>
<feature type="transmembrane region" description="Helical" evidence="6">
    <location>
        <begin position="316"/>
        <end position="336"/>
    </location>
</feature>
<evidence type="ECO:0000256" key="2">
    <source>
        <dbReference type="ARBA" id="ARBA00022448"/>
    </source>
</evidence>
<evidence type="ECO:0000259" key="7">
    <source>
        <dbReference type="PROSITE" id="PS50850"/>
    </source>
</evidence>
<keyword evidence="3 6" id="KW-0812">Transmembrane</keyword>
<evidence type="ECO:0000256" key="5">
    <source>
        <dbReference type="ARBA" id="ARBA00023136"/>
    </source>
</evidence>
<feature type="transmembrane region" description="Helical" evidence="6">
    <location>
        <begin position="375"/>
        <end position="395"/>
    </location>
</feature>
<feature type="transmembrane region" description="Helical" evidence="6">
    <location>
        <begin position="286"/>
        <end position="304"/>
    </location>
</feature>
<dbReference type="SUPFAM" id="SSF103473">
    <property type="entry name" value="MFS general substrate transporter"/>
    <property type="match status" value="1"/>
</dbReference>
<dbReference type="Pfam" id="PF07690">
    <property type="entry name" value="MFS_1"/>
    <property type="match status" value="1"/>
</dbReference>
<sequence length="431" mass="45880">MTTLAVDAIPTSQDAALDHLVRKVAWRLIPILFLAYVVNFIDRINISFAKIQLGKALAMDDAAFGVGAGMFFIGFFVFEVPSNMILERIGARRWVPTIMVAWGIATTAMAYVTTPFQFYLIRFLIGFAEAGFFPGVVLFLTYWFPLSHRGRIMSWFMAALAISGVIGGPICGAIMEFLDGAHGLAGWQWLLVSTGLPCILVAAGIYLRLSDTPEQAEWLSANDRKRLIASLGKIKRPSASLKAGFASVWSWNCAWLYFLLICGGYGISFWMPTLFSQAGVGSSAKIGLLVSATNFAGLVSMLLLSRSSDLMQERRWHLTAAFALGCAGFIVIAMQIGNVAGMAIGAAIAYAGVLAGVPIFWTVPTRMLSPAASAVGIAIVASVGNLGGFAAPVLVGKVSAATGSLSGGFWIIGVLLLLGAVWSAVTLREAA</sequence>
<comment type="caution">
    <text evidence="8">The sequence shown here is derived from an EMBL/GenBank/DDBJ whole genome shotgun (WGS) entry which is preliminary data.</text>
</comment>
<dbReference type="AlphaFoldDB" id="A0A7W2EWS2"/>
<name>A0A7W2EWS2_9BURK</name>
<feature type="transmembrane region" description="Helical" evidence="6">
    <location>
        <begin position="243"/>
        <end position="266"/>
    </location>
</feature>
<dbReference type="InterPro" id="IPR011701">
    <property type="entry name" value="MFS"/>
</dbReference>
<evidence type="ECO:0000313" key="8">
    <source>
        <dbReference type="EMBL" id="MBA5640059.1"/>
    </source>
</evidence>
<dbReference type="EMBL" id="JACEZT010000024">
    <property type="protein sequence ID" value="MBA5640059.1"/>
    <property type="molecule type" value="Genomic_DNA"/>
</dbReference>
<dbReference type="RefSeq" id="WP_182167126.1">
    <property type="nucleotide sequence ID" value="NZ_JACEZT010000024.1"/>
</dbReference>
<keyword evidence="5 6" id="KW-0472">Membrane</keyword>
<evidence type="ECO:0000313" key="9">
    <source>
        <dbReference type="Proteomes" id="UP000534388"/>
    </source>
</evidence>
<dbReference type="CDD" id="cd17319">
    <property type="entry name" value="MFS_ExuT_GudP_like"/>
    <property type="match status" value="1"/>
</dbReference>